<evidence type="ECO:0000313" key="1">
    <source>
        <dbReference type="EMBL" id="HIZ22007.1"/>
    </source>
</evidence>
<dbReference type="AlphaFoldDB" id="A0A9D2ITP2"/>
<organism evidence="1 2">
    <name type="scientific">Candidatus Blautia faecigallinarum</name>
    <dbReference type="NCBI Taxonomy" id="2838488"/>
    <lineage>
        <taxon>Bacteria</taxon>
        <taxon>Bacillati</taxon>
        <taxon>Bacillota</taxon>
        <taxon>Clostridia</taxon>
        <taxon>Lachnospirales</taxon>
        <taxon>Lachnospiraceae</taxon>
        <taxon>Blautia</taxon>
    </lineage>
</organism>
<accession>A0A9D2ITP2</accession>
<comment type="caution">
    <text evidence="1">The sequence shown here is derived from an EMBL/GenBank/DDBJ whole genome shotgun (WGS) entry which is preliminary data.</text>
</comment>
<sequence length="85" mass="9514">TRLGKMIFEDGVSQGLSQGLSQGYHATIAGIVRRKMQEGIASETIAKFLDLDEGYIRKVYDLLRESPEQSDLETAQKLVKETEQP</sequence>
<dbReference type="Proteomes" id="UP000824041">
    <property type="component" value="Unassembled WGS sequence"/>
</dbReference>
<gene>
    <name evidence="1" type="ORF">IAA21_04305</name>
</gene>
<name>A0A9D2ITP2_9FIRM</name>
<feature type="non-terminal residue" evidence="1">
    <location>
        <position position="1"/>
    </location>
</feature>
<dbReference type="EMBL" id="DXBU01000058">
    <property type="protein sequence ID" value="HIZ22007.1"/>
    <property type="molecule type" value="Genomic_DNA"/>
</dbReference>
<proteinExistence type="predicted"/>
<evidence type="ECO:0000313" key="2">
    <source>
        <dbReference type="Proteomes" id="UP000824041"/>
    </source>
</evidence>
<protein>
    <submittedName>
        <fullName evidence="1">Uncharacterized protein</fullName>
    </submittedName>
</protein>
<reference evidence="1" key="2">
    <citation type="submission" date="2021-04" db="EMBL/GenBank/DDBJ databases">
        <authorList>
            <person name="Gilroy R."/>
        </authorList>
    </citation>
    <scope>NUCLEOTIDE SEQUENCE</scope>
    <source>
        <strain evidence="1">14324</strain>
    </source>
</reference>
<reference evidence="1" key="1">
    <citation type="journal article" date="2021" name="PeerJ">
        <title>Extensive microbial diversity within the chicken gut microbiome revealed by metagenomics and culture.</title>
        <authorList>
            <person name="Gilroy R."/>
            <person name="Ravi A."/>
            <person name="Getino M."/>
            <person name="Pursley I."/>
            <person name="Horton D.L."/>
            <person name="Alikhan N.F."/>
            <person name="Baker D."/>
            <person name="Gharbi K."/>
            <person name="Hall N."/>
            <person name="Watson M."/>
            <person name="Adriaenssens E.M."/>
            <person name="Foster-Nyarko E."/>
            <person name="Jarju S."/>
            <person name="Secka A."/>
            <person name="Antonio M."/>
            <person name="Oren A."/>
            <person name="Chaudhuri R.R."/>
            <person name="La Ragione R."/>
            <person name="Hildebrand F."/>
            <person name="Pallen M.J."/>
        </authorList>
    </citation>
    <scope>NUCLEOTIDE SEQUENCE</scope>
    <source>
        <strain evidence="1">14324</strain>
    </source>
</reference>